<dbReference type="InterPro" id="IPR001220">
    <property type="entry name" value="Legume_lectin_dom"/>
</dbReference>
<proteinExistence type="inferred from homology"/>
<dbReference type="InterPro" id="IPR013320">
    <property type="entry name" value="ConA-like_dom_sf"/>
</dbReference>
<accession>A0ABU6RNQ7</accession>
<reference evidence="4 5" key="1">
    <citation type="journal article" date="2023" name="Plants (Basel)">
        <title>Bridging the Gap: Combining Genomics and Transcriptomics Approaches to Understand Stylosanthes scabra, an Orphan Legume from the Brazilian Caatinga.</title>
        <authorList>
            <person name="Ferreira-Neto J.R.C."/>
            <person name="da Silva M.D."/>
            <person name="Binneck E."/>
            <person name="de Melo N.F."/>
            <person name="da Silva R.H."/>
            <person name="de Melo A.L.T.M."/>
            <person name="Pandolfi V."/>
            <person name="Bustamante F.O."/>
            <person name="Brasileiro-Vidal A.C."/>
            <person name="Benko-Iseppon A.M."/>
        </authorList>
    </citation>
    <scope>NUCLEOTIDE SEQUENCE [LARGE SCALE GENOMIC DNA]</scope>
    <source>
        <tissue evidence="4">Leaves</tissue>
    </source>
</reference>
<dbReference type="Gene3D" id="2.60.120.200">
    <property type="match status" value="1"/>
</dbReference>
<keyword evidence="5" id="KW-1185">Reference proteome</keyword>
<feature type="non-terminal residue" evidence="4">
    <location>
        <position position="1"/>
    </location>
</feature>
<comment type="similarity">
    <text evidence="1">Belongs to the leguminous lectin family.</text>
</comment>
<dbReference type="PANTHER" id="PTHR32401:SF47">
    <property type="entry name" value="LEGUME LECTIN DOMAIN-CONTAINING PROTEIN"/>
    <property type="match status" value="1"/>
</dbReference>
<name>A0ABU6RNQ7_9FABA</name>
<dbReference type="EMBL" id="JASCZI010030969">
    <property type="protein sequence ID" value="MED6125539.1"/>
    <property type="molecule type" value="Genomic_DNA"/>
</dbReference>
<evidence type="ECO:0000313" key="4">
    <source>
        <dbReference type="EMBL" id="MED6125539.1"/>
    </source>
</evidence>
<evidence type="ECO:0000256" key="2">
    <source>
        <dbReference type="ARBA" id="ARBA00022734"/>
    </source>
</evidence>
<dbReference type="PROSITE" id="PS00308">
    <property type="entry name" value="LECTIN_LEGUME_ALPHA"/>
    <property type="match status" value="1"/>
</dbReference>
<sequence length="181" mass="20486">LFWYLTLAPPDDEPKQGGGYLGVFNKGEESQVVAVEFDTFINDDSDIDDRRHLHIGIDFKSIKSRHTAAWEFKNGEEGIAYISYDTFASNTFKVTFFYPSYEKSYVSQSIYRLPLKGALSEWVRVGFSASSGESDPEYVETHEVNSWYLASSFEHNPADLAEAFKAVNPRLASSLNLHFGE</sequence>
<evidence type="ECO:0000256" key="1">
    <source>
        <dbReference type="ARBA" id="ARBA00007606"/>
    </source>
</evidence>
<organism evidence="4 5">
    <name type="scientific">Stylosanthes scabra</name>
    <dbReference type="NCBI Taxonomy" id="79078"/>
    <lineage>
        <taxon>Eukaryota</taxon>
        <taxon>Viridiplantae</taxon>
        <taxon>Streptophyta</taxon>
        <taxon>Embryophyta</taxon>
        <taxon>Tracheophyta</taxon>
        <taxon>Spermatophyta</taxon>
        <taxon>Magnoliopsida</taxon>
        <taxon>eudicotyledons</taxon>
        <taxon>Gunneridae</taxon>
        <taxon>Pentapetalae</taxon>
        <taxon>rosids</taxon>
        <taxon>fabids</taxon>
        <taxon>Fabales</taxon>
        <taxon>Fabaceae</taxon>
        <taxon>Papilionoideae</taxon>
        <taxon>50 kb inversion clade</taxon>
        <taxon>dalbergioids sensu lato</taxon>
        <taxon>Dalbergieae</taxon>
        <taxon>Pterocarpus clade</taxon>
        <taxon>Stylosanthes</taxon>
    </lineage>
</organism>
<dbReference type="PANTHER" id="PTHR32401">
    <property type="entry name" value="CONCANAVALIN A-LIKE LECTIN FAMILY PROTEIN"/>
    <property type="match status" value="1"/>
</dbReference>
<gene>
    <name evidence="4" type="ORF">PIB30_069395</name>
</gene>
<evidence type="ECO:0000313" key="5">
    <source>
        <dbReference type="Proteomes" id="UP001341840"/>
    </source>
</evidence>
<dbReference type="Pfam" id="PF00139">
    <property type="entry name" value="Lectin_legB"/>
    <property type="match status" value="1"/>
</dbReference>
<protein>
    <recommendedName>
        <fullName evidence="3">Legume lectin domain-containing protein</fullName>
    </recommendedName>
</protein>
<evidence type="ECO:0000259" key="3">
    <source>
        <dbReference type="Pfam" id="PF00139"/>
    </source>
</evidence>
<feature type="domain" description="Legume lectin" evidence="3">
    <location>
        <begin position="7"/>
        <end position="157"/>
    </location>
</feature>
<dbReference type="SUPFAM" id="SSF49899">
    <property type="entry name" value="Concanavalin A-like lectins/glucanases"/>
    <property type="match status" value="1"/>
</dbReference>
<comment type="caution">
    <text evidence="4">The sequence shown here is derived from an EMBL/GenBank/DDBJ whole genome shotgun (WGS) entry which is preliminary data.</text>
</comment>
<keyword evidence="2" id="KW-0430">Lectin</keyword>
<dbReference type="Proteomes" id="UP001341840">
    <property type="component" value="Unassembled WGS sequence"/>
</dbReference>
<dbReference type="InterPro" id="IPR050258">
    <property type="entry name" value="Leguminous_Lectin"/>
</dbReference>
<dbReference type="PROSITE" id="PS00307">
    <property type="entry name" value="LECTIN_LEGUME_BETA"/>
    <property type="match status" value="1"/>
</dbReference>
<dbReference type="InterPro" id="IPR000985">
    <property type="entry name" value="Lectin_LegA_CS"/>
</dbReference>
<dbReference type="InterPro" id="IPR019825">
    <property type="entry name" value="Lectin_legB_Mn/Ca_BS"/>
</dbReference>